<keyword evidence="7" id="KW-0282">Flagellum</keyword>
<evidence type="ECO:0000313" key="7">
    <source>
        <dbReference type="EMBL" id="BDI04451.1"/>
    </source>
</evidence>
<gene>
    <name evidence="7" type="primary">fliS</name>
    <name evidence="7" type="ORF">CATMQ487_14210</name>
</gene>
<sequence>MFTSSFQASSGRSQQFANLYRQVGVETGVSAATPHRLVQMLFDGLVDEIGHARVALARGQIEAKGRHIGRAARIVEEGLRAGLNLKAGGELAANLHNLYGYVVMRLTHANLRNDRQALDEVDGLIAPLRDAWATIGERLPS</sequence>
<evidence type="ECO:0000256" key="3">
    <source>
        <dbReference type="ARBA" id="ARBA00022490"/>
    </source>
</evidence>
<dbReference type="Pfam" id="PF02561">
    <property type="entry name" value="FliS"/>
    <property type="match status" value="1"/>
</dbReference>
<keyword evidence="7" id="KW-0969">Cilium</keyword>
<organism evidence="7 8">
    <name type="scientific">Sphaerotilus microaerophilus</name>
    <dbReference type="NCBI Taxonomy" id="2914710"/>
    <lineage>
        <taxon>Bacteria</taxon>
        <taxon>Pseudomonadati</taxon>
        <taxon>Pseudomonadota</taxon>
        <taxon>Betaproteobacteria</taxon>
        <taxon>Burkholderiales</taxon>
        <taxon>Sphaerotilaceae</taxon>
        <taxon>Sphaerotilus</taxon>
    </lineage>
</organism>
<dbReference type="InterPro" id="IPR003713">
    <property type="entry name" value="FliS"/>
</dbReference>
<evidence type="ECO:0000256" key="1">
    <source>
        <dbReference type="ARBA" id="ARBA00004514"/>
    </source>
</evidence>
<keyword evidence="5" id="KW-0143">Chaperone</keyword>
<dbReference type="Gene3D" id="1.20.120.340">
    <property type="entry name" value="Flagellar protein FliS"/>
    <property type="match status" value="1"/>
</dbReference>
<keyword evidence="8" id="KW-1185">Reference proteome</keyword>
<reference evidence="7" key="1">
    <citation type="submission" date="2022-04" db="EMBL/GenBank/DDBJ databases">
        <title>Whole genome sequence of Sphaerotilus sp. FB-5.</title>
        <authorList>
            <person name="Takeda M."/>
            <person name="Narihara S."/>
            <person name="Akimoto M."/>
            <person name="Akimoto R."/>
            <person name="Nishiyashiki S."/>
            <person name="Murakami T."/>
        </authorList>
    </citation>
    <scope>NUCLEOTIDE SEQUENCE</scope>
    <source>
        <strain evidence="7">FB-5</strain>
    </source>
</reference>
<dbReference type="CDD" id="cd16098">
    <property type="entry name" value="FliS"/>
    <property type="match status" value="1"/>
</dbReference>
<proteinExistence type="inferred from homology"/>
<evidence type="ECO:0000256" key="6">
    <source>
        <dbReference type="PIRNR" id="PIRNR039090"/>
    </source>
</evidence>
<protein>
    <recommendedName>
        <fullName evidence="6">Flagellar secretion chaperone FliS</fullName>
    </recommendedName>
</protein>
<dbReference type="PIRSF" id="PIRSF039090">
    <property type="entry name" value="Flis"/>
    <property type="match status" value="1"/>
</dbReference>
<dbReference type="PANTHER" id="PTHR34773:SF1">
    <property type="entry name" value="FLAGELLAR SECRETION CHAPERONE FLIS"/>
    <property type="match status" value="1"/>
</dbReference>
<keyword evidence="4 6" id="KW-1005">Bacterial flagellum biogenesis</keyword>
<comment type="similarity">
    <text evidence="2 6">Belongs to the FliS family.</text>
</comment>
<keyword evidence="3 6" id="KW-0963">Cytoplasm</keyword>
<accession>A0ABM7YJA9</accession>
<dbReference type="Proteomes" id="UP001057498">
    <property type="component" value="Chromosome"/>
</dbReference>
<evidence type="ECO:0000313" key="8">
    <source>
        <dbReference type="Proteomes" id="UP001057498"/>
    </source>
</evidence>
<dbReference type="PANTHER" id="PTHR34773">
    <property type="entry name" value="FLAGELLAR SECRETION CHAPERONE FLIS"/>
    <property type="match status" value="1"/>
</dbReference>
<name>A0ABM7YJA9_9BURK</name>
<dbReference type="InterPro" id="IPR036584">
    <property type="entry name" value="FliS_sf"/>
</dbReference>
<keyword evidence="7" id="KW-0966">Cell projection</keyword>
<dbReference type="EMBL" id="AP025730">
    <property type="protein sequence ID" value="BDI04451.1"/>
    <property type="molecule type" value="Genomic_DNA"/>
</dbReference>
<dbReference type="RefSeq" id="WP_251972571.1">
    <property type="nucleotide sequence ID" value="NZ_AP025730.1"/>
</dbReference>
<dbReference type="NCBIfam" id="TIGR00208">
    <property type="entry name" value="fliS"/>
    <property type="match status" value="1"/>
</dbReference>
<comment type="subcellular location">
    <subcellularLocation>
        <location evidence="1 6">Cytoplasm</location>
        <location evidence="1 6">Cytosol</location>
    </subcellularLocation>
</comment>
<evidence type="ECO:0000256" key="5">
    <source>
        <dbReference type="ARBA" id="ARBA00023186"/>
    </source>
</evidence>
<evidence type="ECO:0000256" key="2">
    <source>
        <dbReference type="ARBA" id="ARBA00008787"/>
    </source>
</evidence>
<dbReference type="SUPFAM" id="SSF101116">
    <property type="entry name" value="Flagellar export chaperone FliS"/>
    <property type="match status" value="1"/>
</dbReference>
<evidence type="ECO:0000256" key="4">
    <source>
        <dbReference type="ARBA" id="ARBA00022795"/>
    </source>
</evidence>